<feature type="region of interest" description="Disordered" evidence="1">
    <location>
        <begin position="82"/>
        <end position="102"/>
    </location>
</feature>
<keyword evidence="2" id="KW-0472">Membrane</keyword>
<keyword evidence="2" id="KW-1133">Transmembrane helix</keyword>
<reference evidence="3" key="1">
    <citation type="journal article" date="2020" name="Stud. Mycol.">
        <title>101 Dothideomycetes genomes: a test case for predicting lifestyles and emergence of pathogens.</title>
        <authorList>
            <person name="Haridas S."/>
            <person name="Albert R."/>
            <person name="Binder M."/>
            <person name="Bloem J."/>
            <person name="Labutti K."/>
            <person name="Salamov A."/>
            <person name="Andreopoulos B."/>
            <person name="Baker S."/>
            <person name="Barry K."/>
            <person name="Bills G."/>
            <person name="Bluhm B."/>
            <person name="Cannon C."/>
            <person name="Castanera R."/>
            <person name="Culley D."/>
            <person name="Daum C."/>
            <person name="Ezra D."/>
            <person name="Gonzalez J."/>
            <person name="Henrissat B."/>
            <person name="Kuo A."/>
            <person name="Liang C."/>
            <person name="Lipzen A."/>
            <person name="Lutzoni F."/>
            <person name="Magnuson J."/>
            <person name="Mondo S."/>
            <person name="Nolan M."/>
            <person name="Ohm R."/>
            <person name="Pangilinan J."/>
            <person name="Park H.-J."/>
            <person name="Ramirez L."/>
            <person name="Alfaro M."/>
            <person name="Sun H."/>
            <person name="Tritt A."/>
            <person name="Yoshinaga Y."/>
            <person name="Zwiers L.-H."/>
            <person name="Turgeon B."/>
            <person name="Goodwin S."/>
            <person name="Spatafora J."/>
            <person name="Crous P."/>
            <person name="Grigoriev I."/>
        </authorList>
    </citation>
    <scope>NUCLEOTIDE SEQUENCE</scope>
    <source>
        <strain evidence="3">CBS 260.36</strain>
    </source>
</reference>
<name>A0A9P4J0Y1_9PEZI</name>
<proteinExistence type="predicted"/>
<evidence type="ECO:0000256" key="2">
    <source>
        <dbReference type="SAM" id="Phobius"/>
    </source>
</evidence>
<sequence>MPVLPFVGAASTKITFKFLVVEACFSLVHKIHDFRNVVRAAKNKFRQHRREQRNTIGALMIILTAIATSLMYFATRIQSAALPPPHQRSSPQHPDFLNSGKR</sequence>
<keyword evidence="2" id="KW-0812">Transmembrane</keyword>
<dbReference type="AlphaFoldDB" id="A0A9P4J0Y1"/>
<accession>A0A9P4J0Y1</accession>
<evidence type="ECO:0000313" key="3">
    <source>
        <dbReference type="EMBL" id="KAF2152376.1"/>
    </source>
</evidence>
<gene>
    <name evidence="3" type="ORF">K461DRAFT_294050</name>
</gene>
<evidence type="ECO:0000256" key="1">
    <source>
        <dbReference type="SAM" id="MobiDB-lite"/>
    </source>
</evidence>
<dbReference type="EMBL" id="ML996086">
    <property type="protein sequence ID" value="KAF2152376.1"/>
    <property type="molecule type" value="Genomic_DNA"/>
</dbReference>
<feature type="transmembrane region" description="Helical" evidence="2">
    <location>
        <begin position="56"/>
        <end position="74"/>
    </location>
</feature>
<keyword evidence="4" id="KW-1185">Reference proteome</keyword>
<comment type="caution">
    <text evidence="3">The sequence shown here is derived from an EMBL/GenBank/DDBJ whole genome shotgun (WGS) entry which is preliminary data.</text>
</comment>
<protein>
    <submittedName>
        <fullName evidence="3">Uncharacterized protein</fullName>
    </submittedName>
</protein>
<organism evidence="3 4">
    <name type="scientific">Myriangium duriaei CBS 260.36</name>
    <dbReference type="NCBI Taxonomy" id="1168546"/>
    <lineage>
        <taxon>Eukaryota</taxon>
        <taxon>Fungi</taxon>
        <taxon>Dikarya</taxon>
        <taxon>Ascomycota</taxon>
        <taxon>Pezizomycotina</taxon>
        <taxon>Dothideomycetes</taxon>
        <taxon>Dothideomycetidae</taxon>
        <taxon>Myriangiales</taxon>
        <taxon>Myriangiaceae</taxon>
        <taxon>Myriangium</taxon>
    </lineage>
</organism>
<dbReference type="Proteomes" id="UP000799439">
    <property type="component" value="Unassembled WGS sequence"/>
</dbReference>
<evidence type="ECO:0000313" key="4">
    <source>
        <dbReference type="Proteomes" id="UP000799439"/>
    </source>
</evidence>